<proteinExistence type="predicted"/>
<dbReference type="AlphaFoldDB" id="A0A0F9QRW2"/>
<dbReference type="EMBL" id="LAZR01001300">
    <property type="protein sequence ID" value="KKN46990.1"/>
    <property type="molecule type" value="Genomic_DNA"/>
</dbReference>
<gene>
    <name evidence="1" type="ORF">LCGC14_0667300</name>
</gene>
<organism evidence="1">
    <name type="scientific">marine sediment metagenome</name>
    <dbReference type="NCBI Taxonomy" id="412755"/>
    <lineage>
        <taxon>unclassified sequences</taxon>
        <taxon>metagenomes</taxon>
        <taxon>ecological metagenomes</taxon>
    </lineage>
</organism>
<comment type="caution">
    <text evidence="1">The sequence shown here is derived from an EMBL/GenBank/DDBJ whole genome shotgun (WGS) entry which is preliminary data.</text>
</comment>
<accession>A0A0F9QRW2</accession>
<reference evidence="1" key="1">
    <citation type="journal article" date="2015" name="Nature">
        <title>Complex archaea that bridge the gap between prokaryotes and eukaryotes.</title>
        <authorList>
            <person name="Spang A."/>
            <person name="Saw J.H."/>
            <person name="Jorgensen S.L."/>
            <person name="Zaremba-Niedzwiedzka K."/>
            <person name="Martijn J."/>
            <person name="Lind A.E."/>
            <person name="van Eijk R."/>
            <person name="Schleper C."/>
            <person name="Guy L."/>
            <person name="Ettema T.J."/>
        </authorList>
    </citation>
    <scope>NUCLEOTIDE SEQUENCE</scope>
</reference>
<sequence>MTTIKIKATSTEYIDMQLTSDGSAINLTGCAVEIRLKYDDKTTENFDTVNDSTRIEKLTPLTDGKVRFKPTETTFGLKRKSADVFYWVTDAENQKIAYPGKGSLRIETAGVW</sequence>
<name>A0A0F9QRW2_9ZZZZ</name>
<evidence type="ECO:0008006" key="2">
    <source>
        <dbReference type="Google" id="ProtNLM"/>
    </source>
</evidence>
<protein>
    <recommendedName>
        <fullName evidence="2">BppU N-terminal domain-containing protein</fullName>
    </recommendedName>
</protein>
<evidence type="ECO:0000313" key="1">
    <source>
        <dbReference type="EMBL" id="KKN46990.1"/>
    </source>
</evidence>